<dbReference type="InterPro" id="IPR036662">
    <property type="entry name" value="PTS_EIIA_man-typ_sf"/>
</dbReference>
<dbReference type="InterPro" id="IPR004701">
    <property type="entry name" value="PTS_EIIA_man-typ"/>
</dbReference>
<dbReference type="InterPro" id="IPR051471">
    <property type="entry name" value="Bacterial_PTS_sugar_comp"/>
</dbReference>
<gene>
    <name evidence="3" type="ORF">P7D85_00490</name>
</gene>
<proteinExistence type="predicted"/>
<dbReference type="PROSITE" id="PS51096">
    <property type="entry name" value="PTS_EIIA_TYPE_4"/>
    <property type="match status" value="1"/>
</dbReference>
<sequence>MRKIIFASHLNFAKGLEETVKFIMPNSAEIVTITAYTQNIPVEEEIAAHLADLTEEDEAIIFTDLLGGSVNQAFVPYLSKSHVHVITGMNLPLIITVLLGLGDEYVEPAFLEKAIQEGQEQIIYVNSYLAAQGLDDEDE</sequence>
<dbReference type="Proteomes" id="UP001252875">
    <property type="component" value="Unassembled WGS sequence"/>
</dbReference>
<dbReference type="EMBL" id="JARPYI010000001">
    <property type="protein sequence ID" value="MDT2598227.1"/>
    <property type="molecule type" value="Genomic_DNA"/>
</dbReference>
<dbReference type="PANTHER" id="PTHR33799:SF1">
    <property type="entry name" value="PTS SYSTEM MANNOSE-SPECIFIC EIIAB COMPONENT-RELATED"/>
    <property type="match status" value="1"/>
</dbReference>
<dbReference type="RefSeq" id="WP_311821401.1">
    <property type="nucleotide sequence ID" value="NZ_JARPYF010000001.1"/>
</dbReference>
<accession>A0ABU3ETN5</accession>
<dbReference type="PANTHER" id="PTHR33799">
    <property type="entry name" value="PTS PERMEASE-RELATED-RELATED"/>
    <property type="match status" value="1"/>
</dbReference>
<evidence type="ECO:0000313" key="3">
    <source>
        <dbReference type="EMBL" id="MDT2598227.1"/>
    </source>
</evidence>
<evidence type="ECO:0000259" key="2">
    <source>
        <dbReference type="PROSITE" id="PS51096"/>
    </source>
</evidence>
<keyword evidence="4" id="KW-1185">Reference proteome</keyword>
<reference evidence="3 4" key="1">
    <citation type="submission" date="2023-03" db="EMBL/GenBank/DDBJ databases">
        <authorList>
            <person name="Shen W."/>
            <person name="Cai J."/>
        </authorList>
    </citation>
    <scope>NUCLEOTIDE SEQUENCE [LARGE SCALE GENOMIC DNA]</scope>
    <source>
        <strain evidence="3 4">D6-4</strain>
    </source>
</reference>
<name>A0ABU3ETN5_9ENTE</name>
<dbReference type="Gene3D" id="3.40.50.510">
    <property type="entry name" value="Phosphotransferase system, mannose-type IIA component"/>
    <property type="match status" value="1"/>
</dbReference>
<evidence type="ECO:0000313" key="4">
    <source>
        <dbReference type="Proteomes" id="UP001252875"/>
    </source>
</evidence>
<keyword evidence="1" id="KW-0808">Transferase</keyword>
<dbReference type="Pfam" id="PF03610">
    <property type="entry name" value="EIIA-man"/>
    <property type="match status" value="1"/>
</dbReference>
<comment type="caution">
    <text evidence="3">The sequence shown here is derived from an EMBL/GenBank/DDBJ whole genome shotgun (WGS) entry which is preliminary data.</text>
</comment>
<evidence type="ECO:0000256" key="1">
    <source>
        <dbReference type="ARBA" id="ARBA00022679"/>
    </source>
</evidence>
<protein>
    <submittedName>
        <fullName evidence="3">PTS N-acetylglucosamine transporter subunit IIBC</fullName>
    </submittedName>
</protein>
<organism evidence="3 4">
    <name type="scientific">Enterococcus hulanensis</name>
    <dbReference type="NCBI Taxonomy" id="2559929"/>
    <lineage>
        <taxon>Bacteria</taxon>
        <taxon>Bacillati</taxon>
        <taxon>Bacillota</taxon>
        <taxon>Bacilli</taxon>
        <taxon>Lactobacillales</taxon>
        <taxon>Enterococcaceae</taxon>
        <taxon>Enterococcus</taxon>
    </lineage>
</organism>
<dbReference type="SUPFAM" id="SSF53062">
    <property type="entry name" value="PTS system fructose IIA component-like"/>
    <property type="match status" value="1"/>
</dbReference>
<feature type="domain" description="PTS EIIA type-4" evidence="2">
    <location>
        <begin position="1"/>
        <end position="122"/>
    </location>
</feature>